<keyword evidence="1" id="KW-1188">Viral release from host cell</keyword>
<dbReference type="AlphaFoldDB" id="A0A839GI57"/>
<accession>A0A839GI57</accession>
<dbReference type="Gene3D" id="1.10.10.1400">
    <property type="entry name" value="Terminase, small subunit, N-terminal DNA-binding domain, HTH motif"/>
    <property type="match status" value="1"/>
</dbReference>
<dbReference type="InterPro" id="IPR038713">
    <property type="entry name" value="Terminase_Gp1_N_sf"/>
</dbReference>
<protein>
    <submittedName>
        <fullName evidence="3">Phage terminase small subunit</fullName>
    </submittedName>
</protein>
<gene>
    <name evidence="3" type="ORF">FHS90_003036</name>
</gene>
<dbReference type="PANTHER" id="PTHR41328">
    <property type="entry name" value="TERMINASE SMALL SUBUNIT-RELATED"/>
    <property type="match status" value="1"/>
</dbReference>
<dbReference type="Proteomes" id="UP000563094">
    <property type="component" value="Unassembled WGS sequence"/>
</dbReference>
<proteinExistence type="predicted"/>
<reference evidence="3 4" key="1">
    <citation type="submission" date="2020-08" db="EMBL/GenBank/DDBJ databases">
        <title>Genomic Encyclopedia of Type Strains, Phase IV (KMG-IV): sequencing the most valuable type-strain genomes for metagenomic binning, comparative biology and taxonomic classification.</title>
        <authorList>
            <person name="Goeker M."/>
        </authorList>
    </citation>
    <scope>NUCLEOTIDE SEQUENCE [LARGE SCALE GENOMIC DNA]</scope>
    <source>
        <strain evidence="3 4">DSM 29854</strain>
    </source>
</reference>
<dbReference type="Pfam" id="PF03592">
    <property type="entry name" value="Terminase_2"/>
    <property type="match status" value="1"/>
</dbReference>
<keyword evidence="4" id="KW-1185">Reference proteome</keyword>
<dbReference type="InterPro" id="IPR005335">
    <property type="entry name" value="Terminase_ssu"/>
</dbReference>
<comment type="caution">
    <text evidence="3">The sequence shown here is derived from an EMBL/GenBank/DDBJ whole genome shotgun (WGS) entry which is preliminary data.</text>
</comment>
<organism evidence="3 4">
    <name type="scientific">Rufibacter quisquiliarum</name>
    <dbReference type="NCBI Taxonomy" id="1549639"/>
    <lineage>
        <taxon>Bacteria</taxon>
        <taxon>Pseudomonadati</taxon>
        <taxon>Bacteroidota</taxon>
        <taxon>Cytophagia</taxon>
        <taxon>Cytophagales</taxon>
        <taxon>Hymenobacteraceae</taxon>
        <taxon>Rufibacter</taxon>
    </lineage>
</organism>
<dbReference type="EMBL" id="JACJIQ010000012">
    <property type="protein sequence ID" value="MBA9078310.1"/>
    <property type="molecule type" value="Genomic_DNA"/>
</dbReference>
<dbReference type="InterPro" id="IPR052404">
    <property type="entry name" value="SPP1-like_terminase"/>
</dbReference>
<dbReference type="GO" id="GO:0051276">
    <property type="term" value="P:chromosome organization"/>
    <property type="evidence" value="ECO:0007669"/>
    <property type="project" value="InterPro"/>
</dbReference>
<sequence>MAAVKLTDKQQRFCEEYLVDLNATQAAIRAGYSEKTAYSMGWENLRKPEIRAAIDARLEEIALGAKETVKLISDIAKASLNDYFEIKEVVRRPKVEKHLSQVIEDLKQEIAIHDEYADALGYSDKELDDHYAQQGARRREIVKLQIQLKHNPNATVVVDGPAQLVKVADLDLVKLVLDKQAGRIKSVKPSEFGTTVEMYPADAALTNLARMHGLFEKDNEQGKAMPIIQAEVRIIPSDAKIASSEKDVLL</sequence>
<keyword evidence="2" id="KW-0231">Viral genome packaging</keyword>
<dbReference type="PANTHER" id="PTHR41328:SF2">
    <property type="entry name" value="TERMINASE SMALL SUBUNIT"/>
    <property type="match status" value="1"/>
</dbReference>
<evidence type="ECO:0000313" key="4">
    <source>
        <dbReference type="Proteomes" id="UP000563094"/>
    </source>
</evidence>
<dbReference type="RefSeq" id="WP_182513571.1">
    <property type="nucleotide sequence ID" value="NZ_JACJIQ010000012.1"/>
</dbReference>
<name>A0A839GI57_9BACT</name>
<evidence type="ECO:0000313" key="3">
    <source>
        <dbReference type="EMBL" id="MBA9078310.1"/>
    </source>
</evidence>
<evidence type="ECO:0000256" key="1">
    <source>
        <dbReference type="ARBA" id="ARBA00022612"/>
    </source>
</evidence>
<evidence type="ECO:0000256" key="2">
    <source>
        <dbReference type="ARBA" id="ARBA00023219"/>
    </source>
</evidence>